<dbReference type="AlphaFoldDB" id="A0A0W8F5P5"/>
<accession>A0A0W8F5P5</accession>
<organism evidence="1">
    <name type="scientific">hydrocarbon metagenome</name>
    <dbReference type="NCBI Taxonomy" id="938273"/>
    <lineage>
        <taxon>unclassified sequences</taxon>
        <taxon>metagenomes</taxon>
        <taxon>ecological metagenomes</taxon>
    </lineage>
</organism>
<comment type="caution">
    <text evidence="1">The sequence shown here is derived from an EMBL/GenBank/DDBJ whole genome shotgun (WGS) entry which is preliminary data.</text>
</comment>
<gene>
    <name evidence="1" type="ORF">ASZ90_014123</name>
</gene>
<reference evidence="1" key="1">
    <citation type="journal article" date="2015" name="Proc. Natl. Acad. Sci. U.S.A.">
        <title>Networks of energetic and metabolic interactions define dynamics in microbial communities.</title>
        <authorList>
            <person name="Embree M."/>
            <person name="Liu J.K."/>
            <person name="Al-Bassam M.M."/>
            <person name="Zengler K."/>
        </authorList>
    </citation>
    <scope>NUCLEOTIDE SEQUENCE</scope>
</reference>
<sequence>MRRAQVEVKVERVIFLDHRSSFVSFNKGLYKKGRSYWLIAKSNC</sequence>
<proteinExistence type="predicted"/>
<dbReference type="EMBL" id="LNQE01001509">
    <property type="protein sequence ID" value="KUG16201.1"/>
    <property type="molecule type" value="Genomic_DNA"/>
</dbReference>
<name>A0A0W8F5P5_9ZZZZ</name>
<evidence type="ECO:0000313" key="1">
    <source>
        <dbReference type="EMBL" id="KUG16201.1"/>
    </source>
</evidence>
<protein>
    <submittedName>
        <fullName evidence="1">Uncharacterized protein</fullName>
    </submittedName>
</protein>